<accession>A0A1F8FAI1</accession>
<evidence type="ECO:0000313" key="2">
    <source>
        <dbReference type="Proteomes" id="UP000177167"/>
    </source>
</evidence>
<protein>
    <recommendedName>
        <fullName evidence="3">HTH psq-type domain-containing protein</fullName>
    </recommendedName>
</protein>
<dbReference type="EMBL" id="MGJP01000032">
    <property type="protein sequence ID" value="OGN09588.1"/>
    <property type="molecule type" value="Genomic_DNA"/>
</dbReference>
<evidence type="ECO:0000313" key="1">
    <source>
        <dbReference type="EMBL" id="OGN09588.1"/>
    </source>
</evidence>
<sequence>MDTRKDYPAALALRLDGKTYGEIRGIFKIPKSTLSGWFSNLKLSGRAKKTLESKKKNGYYKLLEFNKLRTINIHKENEDIRKNYESRIRRLSNRELMILGAALYWGEGYKNFGQKKNIYPYVCFGNSDPLMHKVFVAFLERCLKINKDRIKCQAMIYPGTNSQKAIDYWQDVTQIPVKNFRTQLAISRSSQGKRPWNILPYGTLQLRVSQRQEFFKIRGLMDGIIKSAGL</sequence>
<organism evidence="1 2">
    <name type="scientific">Candidatus Yanofskybacteria bacterium RIFCSPHIGHO2_02_FULL_41_11</name>
    <dbReference type="NCBI Taxonomy" id="1802675"/>
    <lineage>
        <taxon>Bacteria</taxon>
        <taxon>Candidatus Yanofskyibacteriota</taxon>
    </lineage>
</organism>
<dbReference type="Proteomes" id="UP000177167">
    <property type="component" value="Unassembled WGS sequence"/>
</dbReference>
<comment type="caution">
    <text evidence="1">The sequence shown here is derived from an EMBL/GenBank/DDBJ whole genome shotgun (WGS) entry which is preliminary data.</text>
</comment>
<dbReference type="AlphaFoldDB" id="A0A1F8FAI1"/>
<reference evidence="1 2" key="1">
    <citation type="journal article" date="2016" name="Nat. Commun.">
        <title>Thousands of microbial genomes shed light on interconnected biogeochemical processes in an aquifer system.</title>
        <authorList>
            <person name="Anantharaman K."/>
            <person name="Brown C.T."/>
            <person name="Hug L.A."/>
            <person name="Sharon I."/>
            <person name="Castelle C.J."/>
            <person name="Probst A.J."/>
            <person name="Thomas B.C."/>
            <person name="Singh A."/>
            <person name="Wilkins M.J."/>
            <person name="Karaoz U."/>
            <person name="Brodie E.L."/>
            <person name="Williams K.H."/>
            <person name="Hubbard S.S."/>
            <person name="Banfield J.F."/>
        </authorList>
    </citation>
    <scope>NUCLEOTIDE SEQUENCE [LARGE SCALE GENOMIC DNA]</scope>
</reference>
<gene>
    <name evidence="1" type="ORF">A3J46_02405</name>
</gene>
<proteinExistence type="predicted"/>
<evidence type="ECO:0008006" key="3">
    <source>
        <dbReference type="Google" id="ProtNLM"/>
    </source>
</evidence>
<name>A0A1F8FAI1_9BACT</name>